<evidence type="ECO:0000313" key="9">
    <source>
        <dbReference type="EMBL" id="ESL02414.1"/>
    </source>
</evidence>
<dbReference type="FunFam" id="1.10.3470.10:FF:000001">
    <property type="entry name" value="Vitamin B12 ABC transporter permease BtuC"/>
    <property type="match status" value="1"/>
</dbReference>
<dbReference type="GO" id="GO:0005886">
    <property type="term" value="C:plasma membrane"/>
    <property type="evidence" value="ECO:0007669"/>
    <property type="project" value="UniProtKB-SubCell"/>
</dbReference>
<keyword evidence="7 8" id="KW-0472">Membrane</keyword>
<comment type="caution">
    <text evidence="9">The sequence shown here is derived from an EMBL/GenBank/DDBJ whole genome shotgun (WGS) entry which is preliminary data.</text>
</comment>
<protein>
    <submittedName>
        <fullName evidence="9">Iron chelate uptake ABC transporter, FeCT family, permease protein</fullName>
    </submittedName>
</protein>
<dbReference type="GO" id="GO:0033214">
    <property type="term" value="P:siderophore-iron import into cell"/>
    <property type="evidence" value="ECO:0007669"/>
    <property type="project" value="TreeGrafter"/>
</dbReference>
<gene>
    <name evidence="9" type="ORF">GCWU0000282_002549</name>
</gene>
<dbReference type="CDD" id="cd06550">
    <property type="entry name" value="TM_ABC_iron-siderophores_like"/>
    <property type="match status" value="1"/>
</dbReference>
<proteinExistence type="inferred from homology"/>
<keyword evidence="4" id="KW-1003">Cell membrane</keyword>
<feature type="transmembrane region" description="Helical" evidence="8">
    <location>
        <begin position="131"/>
        <end position="148"/>
    </location>
</feature>
<comment type="subcellular location">
    <subcellularLocation>
        <location evidence="1">Cell membrane</location>
        <topology evidence="1">Multi-pass membrane protein</topology>
    </subcellularLocation>
</comment>
<evidence type="ECO:0000256" key="2">
    <source>
        <dbReference type="ARBA" id="ARBA00007935"/>
    </source>
</evidence>
<feature type="transmembrane region" description="Helical" evidence="8">
    <location>
        <begin position="67"/>
        <end position="87"/>
    </location>
</feature>
<evidence type="ECO:0000256" key="5">
    <source>
        <dbReference type="ARBA" id="ARBA00022692"/>
    </source>
</evidence>
<keyword evidence="6 8" id="KW-1133">Transmembrane helix</keyword>
<accession>V2XJS0</accession>
<dbReference type="HOGENOM" id="CLU_013016_0_1_9"/>
<dbReference type="InterPro" id="IPR000522">
    <property type="entry name" value="ABC_transptr_permease_BtuC"/>
</dbReference>
<name>V2XJS0_9FIRM</name>
<feature type="transmembrane region" description="Helical" evidence="8">
    <location>
        <begin position="250"/>
        <end position="279"/>
    </location>
</feature>
<dbReference type="eggNOG" id="COG0609">
    <property type="taxonomic scope" value="Bacteria"/>
</dbReference>
<evidence type="ECO:0000256" key="1">
    <source>
        <dbReference type="ARBA" id="ARBA00004651"/>
    </source>
</evidence>
<feature type="transmembrane region" description="Helical" evidence="8">
    <location>
        <begin position="99"/>
        <end position="119"/>
    </location>
</feature>
<dbReference type="InterPro" id="IPR037294">
    <property type="entry name" value="ABC_BtuC-like"/>
</dbReference>
<dbReference type="SUPFAM" id="SSF81345">
    <property type="entry name" value="ABC transporter involved in vitamin B12 uptake, BtuC"/>
    <property type="match status" value="1"/>
</dbReference>
<evidence type="ECO:0000256" key="4">
    <source>
        <dbReference type="ARBA" id="ARBA00022475"/>
    </source>
</evidence>
<feature type="transmembrane region" description="Helical" evidence="8">
    <location>
        <begin position="160"/>
        <end position="181"/>
    </location>
</feature>
<evidence type="ECO:0000313" key="10">
    <source>
        <dbReference type="Proteomes" id="UP000018227"/>
    </source>
</evidence>
<feature type="transmembrane region" description="Helical" evidence="8">
    <location>
        <begin position="12"/>
        <end position="30"/>
    </location>
</feature>
<keyword evidence="5 8" id="KW-0812">Transmembrane</keyword>
<dbReference type="GO" id="GO:0022857">
    <property type="term" value="F:transmembrane transporter activity"/>
    <property type="evidence" value="ECO:0007669"/>
    <property type="project" value="InterPro"/>
</dbReference>
<dbReference type="AlphaFoldDB" id="V2XJS0"/>
<comment type="similarity">
    <text evidence="2">Belongs to the binding-protein-dependent transport system permease family. FecCD subfamily.</text>
</comment>
<dbReference type="Gene3D" id="1.10.3470.10">
    <property type="entry name" value="ABC transporter involved in vitamin B12 uptake, BtuC"/>
    <property type="match status" value="1"/>
</dbReference>
<dbReference type="Proteomes" id="UP000018227">
    <property type="component" value="Unassembled WGS sequence"/>
</dbReference>
<reference evidence="9 10" key="1">
    <citation type="submission" date="2013-06" db="EMBL/GenBank/DDBJ databases">
        <authorList>
            <person name="Weinstock G."/>
            <person name="Sodergren E."/>
            <person name="Clifton S."/>
            <person name="Fulton L."/>
            <person name="Fulton B."/>
            <person name="Courtney L."/>
            <person name="Fronick C."/>
            <person name="Harrison M."/>
            <person name="Strong C."/>
            <person name="Farmer C."/>
            <person name="Delahaunty K."/>
            <person name="Markovic C."/>
            <person name="Hall O."/>
            <person name="Minx P."/>
            <person name="Tomlinson C."/>
            <person name="Mitreva M."/>
            <person name="Nelson J."/>
            <person name="Hou S."/>
            <person name="Wollam A."/>
            <person name="Pepin K.H."/>
            <person name="Johnson M."/>
            <person name="Bhonagiri V."/>
            <person name="Nash W.E."/>
            <person name="Warren W."/>
            <person name="Chinwalla A."/>
            <person name="Mardis E.R."/>
            <person name="Wilson R.K."/>
        </authorList>
    </citation>
    <scope>NUCLEOTIDE SEQUENCE [LARGE SCALE GENOMIC DNA]</scope>
    <source>
        <strain evidence="9 10">ATCC 51271</strain>
    </source>
</reference>
<keyword evidence="10" id="KW-1185">Reference proteome</keyword>
<dbReference type="Pfam" id="PF01032">
    <property type="entry name" value="FecCD"/>
    <property type="match status" value="1"/>
</dbReference>
<keyword evidence="3" id="KW-0813">Transport</keyword>
<feature type="transmembrane region" description="Helical" evidence="8">
    <location>
        <begin position="319"/>
        <end position="337"/>
    </location>
</feature>
<evidence type="ECO:0000256" key="8">
    <source>
        <dbReference type="SAM" id="Phobius"/>
    </source>
</evidence>
<sequence>MGDRYLKNYKKVSLVIFVLIIISIPLSTFLGSADLGFREVIEVYKYHFFSATLEDMSLNSIVWNVRLPRILVAIAVGGGLAMTGSIMQAITGNIMAEPYTLGIQSGAGMFAAFSIAFWGKIPILSTLSTNLMAFIGAMLSMIIVYFIASKERGYSNSKLVLTGISISMLCSAITQLIISFAPDNSKVRGIVFWMMGGLGGVHWEDVPFAVIAVIIGFIVAIILAEQLNIISMGKETAVILGVKVKRLDKILLITVSMVVGVLVSISGSIGFVGLIIPHITRKITGANHKALLPVTSLLGAFFLLWADTVSRVIFAPRELAIGVLTSLIGVPFFLYIMKKEIR</sequence>
<dbReference type="STRING" id="592026.GCWU0000282_002549"/>
<evidence type="ECO:0000256" key="3">
    <source>
        <dbReference type="ARBA" id="ARBA00022448"/>
    </source>
</evidence>
<evidence type="ECO:0000256" key="7">
    <source>
        <dbReference type="ARBA" id="ARBA00023136"/>
    </source>
</evidence>
<dbReference type="PANTHER" id="PTHR30472">
    <property type="entry name" value="FERRIC ENTEROBACTIN TRANSPORT SYSTEM PERMEASE PROTEIN"/>
    <property type="match status" value="1"/>
</dbReference>
<evidence type="ECO:0000256" key="6">
    <source>
        <dbReference type="ARBA" id="ARBA00022989"/>
    </source>
</evidence>
<organism evidence="9 10">
    <name type="scientific">Catonella morbi ATCC 51271</name>
    <dbReference type="NCBI Taxonomy" id="592026"/>
    <lineage>
        <taxon>Bacteria</taxon>
        <taxon>Bacillati</taxon>
        <taxon>Bacillota</taxon>
        <taxon>Clostridia</taxon>
        <taxon>Lachnospirales</taxon>
        <taxon>Lachnospiraceae</taxon>
        <taxon>Catonella</taxon>
    </lineage>
</organism>
<dbReference type="PANTHER" id="PTHR30472:SF18">
    <property type="entry name" value="IRON(III) DICITRATE ABC TRANSPORTER,PERMEASE PROTEIN"/>
    <property type="match status" value="1"/>
</dbReference>
<feature type="transmembrane region" description="Helical" evidence="8">
    <location>
        <begin position="291"/>
        <end position="313"/>
    </location>
</feature>
<feature type="transmembrane region" description="Helical" evidence="8">
    <location>
        <begin position="210"/>
        <end position="230"/>
    </location>
</feature>
<dbReference type="EMBL" id="ACIL03000016">
    <property type="protein sequence ID" value="ESL02414.1"/>
    <property type="molecule type" value="Genomic_DNA"/>
</dbReference>